<protein>
    <submittedName>
        <fullName evidence="2">GTPase HflX</fullName>
    </submittedName>
</protein>
<proteinExistence type="predicted"/>
<evidence type="ECO:0000313" key="2">
    <source>
        <dbReference type="EMBL" id="MSE20769.1"/>
    </source>
</evidence>
<dbReference type="Gene3D" id="3.40.50.11060">
    <property type="entry name" value="GTPase HflX, N-terminal domain"/>
    <property type="match status" value="1"/>
</dbReference>
<dbReference type="Pfam" id="PF13167">
    <property type="entry name" value="GTP-bdg_N"/>
    <property type="match status" value="1"/>
</dbReference>
<evidence type="ECO:0000259" key="1">
    <source>
        <dbReference type="Pfam" id="PF13167"/>
    </source>
</evidence>
<reference evidence="2 3" key="1">
    <citation type="submission" date="2019-11" db="EMBL/GenBank/DDBJ databases">
        <title>Draft Genome Sequence of Plant Growth-Promoting Rhizosphere-Associated Bacteria.</title>
        <authorList>
            <person name="Vasilyev I.Y."/>
            <person name="Radchenko V."/>
            <person name="Ilnitskaya E.V."/>
        </authorList>
    </citation>
    <scope>NUCLEOTIDE SEQUENCE [LARGE SCALE GENOMIC DNA]</scope>
    <source>
        <strain evidence="2 3">VRA_07sq_f</strain>
    </source>
</reference>
<sequence length="68" mass="7604">MDLQETLTPVVTIGLNRNASSFDYSMTELNNLAEANNMKVVETLVQKLDRPDPATYFGKGKIEELTQV</sequence>
<feature type="domain" description="GTPase HflX N-terminal" evidence="1">
    <location>
        <begin position="24"/>
        <end position="67"/>
    </location>
</feature>
<organism evidence="2 3">
    <name type="scientific">Lentilactobacillus parabuchneri</name>
    <dbReference type="NCBI Taxonomy" id="152331"/>
    <lineage>
        <taxon>Bacteria</taxon>
        <taxon>Bacillati</taxon>
        <taxon>Bacillota</taxon>
        <taxon>Bacilli</taxon>
        <taxon>Lactobacillales</taxon>
        <taxon>Lactobacillaceae</taxon>
        <taxon>Lentilactobacillus</taxon>
    </lineage>
</organism>
<feature type="non-terminal residue" evidence="2">
    <location>
        <position position="68"/>
    </location>
</feature>
<gene>
    <name evidence="2" type="ORF">GKC44_05795</name>
</gene>
<accession>A0A844EFZ4</accession>
<evidence type="ECO:0000313" key="3">
    <source>
        <dbReference type="Proteomes" id="UP000491237"/>
    </source>
</evidence>
<dbReference type="InterPro" id="IPR042108">
    <property type="entry name" value="GTPase_HflX_N_sf"/>
</dbReference>
<dbReference type="EMBL" id="WKKY01000150">
    <property type="protein sequence ID" value="MSE20769.1"/>
    <property type="molecule type" value="Genomic_DNA"/>
</dbReference>
<dbReference type="AlphaFoldDB" id="A0A844EFZ4"/>
<dbReference type="Proteomes" id="UP000491237">
    <property type="component" value="Unassembled WGS sequence"/>
</dbReference>
<comment type="caution">
    <text evidence="2">The sequence shown here is derived from an EMBL/GenBank/DDBJ whole genome shotgun (WGS) entry which is preliminary data.</text>
</comment>
<name>A0A844EFZ4_9LACO</name>
<dbReference type="InterPro" id="IPR025121">
    <property type="entry name" value="GTPase_HflX_N"/>
</dbReference>